<reference evidence="2" key="1">
    <citation type="submission" date="2021-03" db="EMBL/GenBank/DDBJ databases">
        <title>Pengzhenrongella sicca gen. nov., sp. nov., a new member of suborder Micrococcineae isolated from High-Arctic tundra soil.</title>
        <authorList>
            <person name="Peng F."/>
        </authorList>
    </citation>
    <scope>NUCLEOTIDE SEQUENCE</scope>
    <source>
        <strain evidence="2">LRZ-2</strain>
    </source>
</reference>
<dbReference type="PANTHER" id="PTHR30344">
    <property type="entry name" value="6-PHOSPHOGLUCONOLACTONASE-RELATED"/>
    <property type="match status" value="1"/>
</dbReference>
<dbReference type="KEGG" id="psic:J4E96_01810"/>
<dbReference type="EMBL" id="CP071868">
    <property type="protein sequence ID" value="QTE31259.1"/>
    <property type="molecule type" value="Genomic_DNA"/>
</dbReference>
<protein>
    <submittedName>
        <fullName evidence="2">Lactonase family protein</fullName>
    </submittedName>
</protein>
<organism evidence="2 3">
    <name type="scientific">Pengzhenrongella sicca</name>
    <dbReference type="NCBI Taxonomy" id="2819238"/>
    <lineage>
        <taxon>Bacteria</taxon>
        <taxon>Bacillati</taxon>
        <taxon>Actinomycetota</taxon>
        <taxon>Actinomycetes</taxon>
        <taxon>Micrococcales</taxon>
        <taxon>Pengzhenrongella</taxon>
    </lineage>
</organism>
<dbReference type="AlphaFoldDB" id="A0A8A4ZJW9"/>
<keyword evidence="3" id="KW-1185">Reference proteome</keyword>
<dbReference type="Pfam" id="PF10282">
    <property type="entry name" value="Lactonase"/>
    <property type="match status" value="1"/>
</dbReference>
<accession>A0A8A4ZJW9</accession>
<dbReference type="GO" id="GO:0017057">
    <property type="term" value="F:6-phosphogluconolactonase activity"/>
    <property type="evidence" value="ECO:0007669"/>
    <property type="project" value="TreeGrafter"/>
</dbReference>
<gene>
    <name evidence="2" type="ORF">J4E96_01810</name>
</gene>
<dbReference type="InterPro" id="IPR015943">
    <property type="entry name" value="WD40/YVTN_repeat-like_dom_sf"/>
</dbReference>
<evidence type="ECO:0000313" key="3">
    <source>
        <dbReference type="Proteomes" id="UP000663937"/>
    </source>
</evidence>
<sequence length="350" mass="34842">MTRLWIGTYPAAGAGTPAGLGEGIWSVELDPATGALGGAHLAAATPAPSFLAVHPAGRVVYAAGETASGTVTSFAAGPRGELGALAVVSSGGADPCHLLLAPDAQTLYVANYSSGTLGVLPLDADGAFTRDVLTAGGPVQVFAHAGSGPDAARQDGPHAHFVALAPGSAHLLVVDLGTDELRRFRIETGGLLTADGVAATLPPGTGPRHLAAGPGGLLYVLGELDVSVRVLRWDAATATAAPVQALEATAAPLRSGRHVYPAHVVLDGDRLLVSVRGADVVATFAVDAATGGLAPAGQADSGGSWPRHFARVDGWTVVANQLTHTLTALGPTTPTASLALPSPACVVPAR</sequence>
<dbReference type="InterPro" id="IPR019405">
    <property type="entry name" value="Lactonase_7-beta_prop"/>
</dbReference>
<dbReference type="SUPFAM" id="SSF50974">
    <property type="entry name" value="Nitrous oxide reductase, N-terminal domain"/>
    <property type="match status" value="1"/>
</dbReference>
<name>A0A8A4ZJW9_9MICO</name>
<dbReference type="Gene3D" id="2.130.10.10">
    <property type="entry name" value="YVTN repeat-like/Quinoprotein amine dehydrogenase"/>
    <property type="match status" value="1"/>
</dbReference>
<dbReference type="Proteomes" id="UP000663937">
    <property type="component" value="Chromosome"/>
</dbReference>
<dbReference type="InterPro" id="IPR011045">
    <property type="entry name" value="N2O_reductase_N"/>
</dbReference>
<proteinExistence type="inferred from homology"/>
<evidence type="ECO:0000313" key="2">
    <source>
        <dbReference type="EMBL" id="QTE31259.1"/>
    </source>
</evidence>
<comment type="similarity">
    <text evidence="1">Belongs to the cycloisomerase 2 family.</text>
</comment>
<dbReference type="InterPro" id="IPR050282">
    <property type="entry name" value="Cycloisomerase_2"/>
</dbReference>
<dbReference type="PANTHER" id="PTHR30344:SF1">
    <property type="entry name" value="6-PHOSPHOGLUCONOLACTONASE"/>
    <property type="match status" value="1"/>
</dbReference>
<evidence type="ECO:0000256" key="1">
    <source>
        <dbReference type="ARBA" id="ARBA00005564"/>
    </source>
</evidence>